<evidence type="ECO:0000256" key="7">
    <source>
        <dbReference type="SAM" id="Coils"/>
    </source>
</evidence>
<dbReference type="InterPro" id="IPR050644">
    <property type="entry name" value="PG_Glycine_Bridge_Synth"/>
</dbReference>
<evidence type="ECO:0000313" key="8">
    <source>
        <dbReference type="EMBL" id="QUH31687.1"/>
    </source>
</evidence>
<dbReference type="InterPro" id="IPR003447">
    <property type="entry name" value="FEMABX"/>
</dbReference>
<dbReference type="GO" id="GO:0016755">
    <property type="term" value="F:aminoacyltransferase activity"/>
    <property type="evidence" value="ECO:0007669"/>
    <property type="project" value="InterPro"/>
</dbReference>
<dbReference type="Gene3D" id="1.20.58.90">
    <property type="match status" value="1"/>
</dbReference>
<sequence>MYNFMEIEKEQLNNFNMDSKGHIFQTSYWADVKEEWDAKFFGGYDDNGNLVLTCVILIRKIPYLNKSMGYIPRGFQCDYSNKKLVTEFTDFMRRYGKKNNIAFISIDPDIHIHENEDLNDFGNEVKDMLIDIGYKNKNTKNFENIQPNYVFRLYFDMKKELSERKKDIFDAFSKKTKYNIKIAEKRGLTVEVYDKENITDDIIDIFHKKMLITGQRDKFITRNRDYFKKMIEKIYPYCRLYMVKYNYDLDSNRIKSNLNTQLKNMSKLENRKNNIVDTLEITSDKDEIKKNNKKLLDLEKRIADSQRQIEGFNQRLQSIAEYEEKTDVYIAGAIYLYYGGKGWYSYGASDNELRDTMPNYLMQWKMIEDTMDLDCYMYDFRGVSGDLDSNNPLYGLYKFKKGFNGDFVEFIGEFDLVINNFVYKLFRFVLPRFKRIRSRLKNKSK</sequence>
<dbReference type="PROSITE" id="PS51191">
    <property type="entry name" value="FEMABX"/>
    <property type="match status" value="1"/>
</dbReference>
<dbReference type="Proteomes" id="UP000677305">
    <property type="component" value="Chromosome"/>
</dbReference>
<dbReference type="AlphaFoldDB" id="A0A8J8SEA6"/>
<keyword evidence="3" id="KW-0133">Cell shape</keyword>
<reference evidence="8 9" key="1">
    <citation type="submission" date="2020-07" db="EMBL/GenBank/DDBJ databases">
        <title>Vallitalea guaymasensis genome.</title>
        <authorList>
            <person name="Postec A."/>
        </authorList>
    </citation>
    <scope>NUCLEOTIDE SEQUENCE [LARGE SCALE GENOMIC DNA]</scope>
    <source>
        <strain evidence="8 9">Ra1766G1</strain>
    </source>
</reference>
<dbReference type="Pfam" id="PF02388">
    <property type="entry name" value="FemAB"/>
    <property type="match status" value="1"/>
</dbReference>
<evidence type="ECO:0000256" key="5">
    <source>
        <dbReference type="ARBA" id="ARBA00023315"/>
    </source>
</evidence>
<keyword evidence="6" id="KW-0961">Cell wall biogenesis/degradation</keyword>
<name>A0A8J8SEA6_9FIRM</name>
<protein>
    <submittedName>
        <fullName evidence="8">Peptidoglycan bridge formation glycyltransferase FemA/FemB family protein</fullName>
    </submittedName>
</protein>
<dbReference type="KEGG" id="vgu:HYG85_23265"/>
<evidence type="ECO:0000256" key="1">
    <source>
        <dbReference type="ARBA" id="ARBA00009943"/>
    </source>
</evidence>
<dbReference type="GO" id="GO:0071555">
    <property type="term" value="P:cell wall organization"/>
    <property type="evidence" value="ECO:0007669"/>
    <property type="project" value="UniProtKB-KW"/>
</dbReference>
<keyword evidence="4" id="KW-0573">Peptidoglycan synthesis</keyword>
<accession>A0A8J8SEA6</accession>
<dbReference type="PANTHER" id="PTHR36174">
    <property type="entry name" value="LIPID II:GLYCINE GLYCYLTRANSFERASE"/>
    <property type="match status" value="1"/>
</dbReference>
<comment type="similarity">
    <text evidence="1">Belongs to the FemABX family.</text>
</comment>
<proteinExistence type="inferred from homology"/>
<feature type="coiled-coil region" evidence="7">
    <location>
        <begin position="251"/>
        <end position="315"/>
    </location>
</feature>
<dbReference type="PANTHER" id="PTHR36174:SF1">
    <property type="entry name" value="LIPID II:GLYCINE GLYCYLTRANSFERASE"/>
    <property type="match status" value="1"/>
</dbReference>
<dbReference type="InterPro" id="IPR016181">
    <property type="entry name" value="Acyl_CoA_acyltransferase"/>
</dbReference>
<evidence type="ECO:0000256" key="2">
    <source>
        <dbReference type="ARBA" id="ARBA00022679"/>
    </source>
</evidence>
<evidence type="ECO:0000256" key="3">
    <source>
        <dbReference type="ARBA" id="ARBA00022960"/>
    </source>
</evidence>
<dbReference type="EMBL" id="CP058561">
    <property type="protein sequence ID" value="QUH31687.1"/>
    <property type="molecule type" value="Genomic_DNA"/>
</dbReference>
<evidence type="ECO:0000256" key="4">
    <source>
        <dbReference type="ARBA" id="ARBA00022984"/>
    </source>
</evidence>
<dbReference type="GO" id="GO:0008360">
    <property type="term" value="P:regulation of cell shape"/>
    <property type="evidence" value="ECO:0007669"/>
    <property type="project" value="UniProtKB-KW"/>
</dbReference>
<dbReference type="Gene3D" id="3.40.630.30">
    <property type="match status" value="2"/>
</dbReference>
<keyword evidence="9" id="KW-1185">Reference proteome</keyword>
<organism evidence="8 9">
    <name type="scientific">Vallitalea guaymasensis</name>
    <dbReference type="NCBI Taxonomy" id="1185412"/>
    <lineage>
        <taxon>Bacteria</taxon>
        <taxon>Bacillati</taxon>
        <taxon>Bacillota</taxon>
        <taxon>Clostridia</taxon>
        <taxon>Lachnospirales</taxon>
        <taxon>Vallitaleaceae</taxon>
        <taxon>Vallitalea</taxon>
    </lineage>
</organism>
<keyword evidence="5" id="KW-0012">Acyltransferase</keyword>
<dbReference type="RefSeq" id="WP_212691645.1">
    <property type="nucleotide sequence ID" value="NZ_CP058561.1"/>
</dbReference>
<keyword evidence="2" id="KW-0808">Transferase</keyword>
<dbReference type="GO" id="GO:0009252">
    <property type="term" value="P:peptidoglycan biosynthetic process"/>
    <property type="evidence" value="ECO:0007669"/>
    <property type="project" value="UniProtKB-KW"/>
</dbReference>
<evidence type="ECO:0000313" key="9">
    <source>
        <dbReference type="Proteomes" id="UP000677305"/>
    </source>
</evidence>
<gene>
    <name evidence="8" type="ORF">HYG85_23265</name>
</gene>
<evidence type="ECO:0000256" key="6">
    <source>
        <dbReference type="ARBA" id="ARBA00023316"/>
    </source>
</evidence>
<dbReference type="SUPFAM" id="SSF55729">
    <property type="entry name" value="Acyl-CoA N-acyltransferases (Nat)"/>
    <property type="match status" value="2"/>
</dbReference>
<keyword evidence="7" id="KW-0175">Coiled coil</keyword>